<feature type="region of interest" description="Disordered" evidence="1">
    <location>
        <begin position="50"/>
        <end position="90"/>
    </location>
</feature>
<feature type="compositionally biased region" description="Low complexity" evidence="1">
    <location>
        <begin position="1"/>
        <end position="19"/>
    </location>
</feature>
<dbReference type="InterPro" id="IPR007789">
    <property type="entry name" value="DUF688"/>
</dbReference>
<feature type="non-terminal residue" evidence="2">
    <location>
        <position position="1"/>
    </location>
</feature>
<dbReference type="Pfam" id="PF05097">
    <property type="entry name" value="DUF688"/>
    <property type="match status" value="1"/>
</dbReference>
<gene>
    <name evidence="2" type="ORF">g.75766</name>
</gene>
<protein>
    <submittedName>
        <fullName evidence="2">Uncharacterized protein</fullName>
    </submittedName>
</protein>
<feature type="region of interest" description="Disordered" evidence="1">
    <location>
        <begin position="106"/>
        <end position="136"/>
    </location>
</feature>
<proteinExistence type="predicted"/>
<name>A0A1D1YPH0_9ARAE</name>
<organism evidence="2">
    <name type="scientific">Anthurium amnicola</name>
    <dbReference type="NCBI Taxonomy" id="1678845"/>
    <lineage>
        <taxon>Eukaryota</taxon>
        <taxon>Viridiplantae</taxon>
        <taxon>Streptophyta</taxon>
        <taxon>Embryophyta</taxon>
        <taxon>Tracheophyta</taxon>
        <taxon>Spermatophyta</taxon>
        <taxon>Magnoliopsida</taxon>
        <taxon>Liliopsida</taxon>
        <taxon>Araceae</taxon>
        <taxon>Pothoideae</taxon>
        <taxon>Potheae</taxon>
        <taxon>Anthurium</taxon>
    </lineage>
</organism>
<dbReference type="EMBL" id="GDJX01011400">
    <property type="protein sequence ID" value="JAT56536.1"/>
    <property type="molecule type" value="Transcribed_RNA"/>
</dbReference>
<dbReference type="PANTHER" id="PTHR33696:SF1">
    <property type="entry name" value="T22J18.15"/>
    <property type="match status" value="1"/>
</dbReference>
<evidence type="ECO:0000313" key="2">
    <source>
        <dbReference type="EMBL" id="JAT56536.1"/>
    </source>
</evidence>
<feature type="compositionally biased region" description="Basic and acidic residues" evidence="1">
    <location>
        <begin position="106"/>
        <end position="122"/>
    </location>
</feature>
<feature type="region of interest" description="Disordered" evidence="1">
    <location>
        <begin position="1"/>
        <end position="32"/>
    </location>
</feature>
<sequence length="184" mass="19834">SSSSSSINSSNSSLSSYSSRLGSPMTPASPFCSSSSIPFSWEKQPGVPKHAHLLQCPKEHPHPSALPPPPPLRSNSHPFLSLPRKRRPGLRLAAPDPFAVALMECSKEDGHPRPAEQEDDAPRPYWKGASSKGGGRRRTVADLFRFVDMYASCKTTCSVADSTVYLPRSGRGMAAYSLLGRRAG</sequence>
<evidence type="ECO:0000256" key="1">
    <source>
        <dbReference type="SAM" id="MobiDB-lite"/>
    </source>
</evidence>
<reference evidence="2" key="1">
    <citation type="submission" date="2015-07" db="EMBL/GenBank/DDBJ databases">
        <title>Transcriptome Assembly of Anthurium amnicola.</title>
        <authorList>
            <person name="Suzuki J."/>
        </authorList>
    </citation>
    <scope>NUCLEOTIDE SEQUENCE</scope>
</reference>
<dbReference type="AlphaFoldDB" id="A0A1D1YPH0"/>
<accession>A0A1D1YPH0</accession>
<dbReference type="PANTHER" id="PTHR33696">
    <property type="entry name" value="T22J18.15-RELATED"/>
    <property type="match status" value="1"/>
</dbReference>